<accession>A0A813NXQ1</accession>
<evidence type="ECO:0000256" key="2">
    <source>
        <dbReference type="ARBA" id="ARBA00009252"/>
    </source>
</evidence>
<dbReference type="GO" id="GO:0140588">
    <property type="term" value="P:chromatin looping"/>
    <property type="evidence" value="ECO:0007669"/>
    <property type="project" value="InterPro"/>
</dbReference>
<dbReference type="Gene3D" id="1.25.10.10">
    <property type="entry name" value="Leucine-rich Repeat Variant"/>
    <property type="match status" value="2"/>
</dbReference>
<dbReference type="InterPro" id="IPR033031">
    <property type="entry name" value="Scc2/Nipped-B"/>
</dbReference>
<dbReference type="OrthoDB" id="418242at2759"/>
<dbReference type="PANTHER" id="PTHR21704">
    <property type="entry name" value="NIPPED-B-LIKE PROTEIN DELANGIN SCC2-RELATED"/>
    <property type="match status" value="1"/>
</dbReference>
<dbReference type="GO" id="GO:0090694">
    <property type="term" value="C:Scc2-Scc4 cohesin loading complex"/>
    <property type="evidence" value="ECO:0007669"/>
    <property type="project" value="TreeGrafter"/>
</dbReference>
<feature type="compositionally biased region" description="Polar residues" evidence="7">
    <location>
        <begin position="302"/>
        <end position="320"/>
    </location>
</feature>
<dbReference type="Pfam" id="PF12830">
    <property type="entry name" value="Nipped-B_C"/>
    <property type="match status" value="2"/>
</dbReference>
<protein>
    <recommendedName>
        <fullName evidence="6">Nipped-B protein</fullName>
    </recommendedName>
</protein>
<keyword evidence="3 6" id="KW-0677">Repeat</keyword>
<feature type="domain" description="Sister chromatid cohesion C-terminal" evidence="8">
    <location>
        <begin position="1569"/>
        <end position="1773"/>
    </location>
</feature>
<feature type="region of interest" description="Disordered" evidence="7">
    <location>
        <begin position="2295"/>
        <end position="2317"/>
    </location>
</feature>
<feature type="compositionally biased region" description="Low complexity" evidence="7">
    <location>
        <begin position="211"/>
        <end position="224"/>
    </location>
</feature>
<feature type="region of interest" description="Disordered" evidence="7">
    <location>
        <begin position="1535"/>
        <end position="1560"/>
    </location>
</feature>
<feature type="compositionally biased region" description="Polar residues" evidence="7">
    <location>
        <begin position="137"/>
        <end position="183"/>
    </location>
</feature>
<dbReference type="InterPro" id="IPR026003">
    <property type="entry name" value="Cohesin_HEAT"/>
</dbReference>
<feature type="region of interest" description="Disordered" evidence="7">
    <location>
        <begin position="2693"/>
        <end position="2737"/>
    </location>
</feature>
<comment type="caution">
    <text evidence="9">The sequence shown here is derived from an EMBL/GenBank/DDBJ whole genome shotgun (WGS) entry which is preliminary data.</text>
</comment>
<dbReference type="CDD" id="cd23958">
    <property type="entry name" value="SCC2"/>
    <property type="match status" value="1"/>
</dbReference>
<feature type="compositionally biased region" description="Basic residues" evidence="7">
    <location>
        <begin position="2708"/>
        <end position="2721"/>
    </location>
</feature>
<evidence type="ECO:0000256" key="6">
    <source>
        <dbReference type="RuleBase" id="RU364107"/>
    </source>
</evidence>
<reference evidence="9" key="1">
    <citation type="submission" date="2021-02" db="EMBL/GenBank/DDBJ databases">
        <authorList>
            <person name="Nowell W R."/>
        </authorList>
    </citation>
    <scope>NUCLEOTIDE SEQUENCE</scope>
</reference>
<feature type="region of interest" description="Disordered" evidence="7">
    <location>
        <begin position="302"/>
        <end position="325"/>
    </location>
</feature>
<dbReference type="GO" id="GO:0061775">
    <property type="term" value="F:cohesin loader activity"/>
    <property type="evidence" value="ECO:0007669"/>
    <property type="project" value="InterPro"/>
</dbReference>
<proteinExistence type="inferred from homology"/>
<dbReference type="Proteomes" id="UP000663852">
    <property type="component" value="Unassembled WGS sequence"/>
</dbReference>
<comment type="similarity">
    <text evidence="2 6">Belongs to the SCC2/Nipped-B family.</text>
</comment>
<evidence type="ECO:0000256" key="1">
    <source>
        <dbReference type="ARBA" id="ARBA00004123"/>
    </source>
</evidence>
<feature type="compositionally biased region" description="Acidic residues" evidence="7">
    <location>
        <begin position="2725"/>
        <end position="2737"/>
    </location>
</feature>
<dbReference type="InterPro" id="IPR016024">
    <property type="entry name" value="ARM-type_fold"/>
</dbReference>
<feature type="domain" description="Sister chromatid cohesion C-terminal" evidence="8">
    <location>
        <begin position="2327"/>
        <end position="2531"/>
    </location>
</feature>
<dbReference type="PANTHER" id="PTHR21704:SF18">
    <property type="entry name" value="NIPPED-B-LIKE PROTEIN"/>
    <property type="match status" value="1"/>
</dbReference>
<feature type="compositionally biased region" description="Low complexity" evidence="7">
    <location>
        <begin position="2695"/>
        <end position="2707"/>
    </location>
</feature>
<comment type="subcellular location">
    <subcellularLocation>
        <location evidence="1 6">Nucleus</location>
    </subcellularLocation>
</comment>
<keyword evidence="5 6" id="KW-0131">Cell cycle</keyword>
<dbReference type="EMBL" id="CAJNOJ010000004">
    <property type="protein sequence ID" value="CAF0746095.1"/>
    <property type="molecule type" value="Genomic_DNA"/>
</dbReference>
<dbReference type="GO" id="GO:0034087">
    <property type="term" value="P:establishment of mitotic sister chromatid cohesion"/>
    <property type="evidence" value="ECO:0007669"/>
    <property type="project" value="TreeGrafter"/>
</dbReference>
<dbReference type="SUPFAM" id="SSF48371">
    <property type="entry name" value="ARM repeat"/>
    <property type="match status" value="2"/>
</dbReference>
<evidence type="ECO:0000256" key="4">
    <source>
        <dbReference type="ARBA" id="ARBA00023242"/>
    </source>
</evidence>
<feature type="compositionally biased region" description="Acidic residues" evidence="7">
    <location>
        <begin position="379"/>
        <end position="402"/>
    </location>
</feature>
<dbReference type="GO" id="GO:0010468">
    <property type="term" value="P:regulation of gene expression"/>
    <property type="evidence" value="ECO:0007669"/>
    <property type="project" value="InterPro"/>
</dbReference>
<evidence type="ECO:0000256" key="7">
    <source>
        <dbReference type="SAM" id="MobiDB-lite"/>
    </source>
</evidence>
<dbReference type="GO" id="GO:0003682">
    <property type="term" value="F:chromatin binding"/>
    <property type="evidence" value="ECO:0007669"/>
    <property type="project" value="TreeGrafter"/>
</dbReference>
<dbReference type="InterPro" id="IPR024986">
    <property type="entry name" value="Nipped-B_C"/>
</dbReference>
<feature type="region of interest" description="Disordered" evidence="7">
    <location>
        <begin position="361"/>
        <end position="422"/>
    </location>
</feature>
<feature type="region of interest" description="Disordered" evidence="7">
    <location>
        <begin position="124"/>
        <end position="254"/>
    </location>
</feature>
<dbReference type="CDD" id="cd22541">
    <property type="entry name" value="SP5_N"/>
    <property type="match status" value="1"/>
</dbReference>
<dbReference type="GO" id="GO:0071169">
    <property type="term" value="P:establishment of protein localization to chromatin"/>
    <property type="evidence" value="ECO:0007669"/>
    <property type="project" value="TreeGrafter"/>
</dbReference>
<dbReference type="Pfam" id="PF12765">
    <property type="entry name" value="Cohesin_HEAT"/>
    <property type="match status" value="1"/>
</dbReference>
<name>A0A813NXQ1_ADIRI</name>
<evidence type="ECO:0000313" key="9">
    <source>
        <dbReference type="EMBL" id="CAF0746095.1"/>
    </source>
</evidence>
<evidence type="ECO:0000256" key="5">
    <source>
        <dbReference type="ARBA" id="ARBA00023306"/>
    </source>
</evidence>
<organism evidence="9 10">
    <name type="scientific">Adineta ricciae</name>
    <name type="common">Rotifer</name>
    <dbReference type="NCBI Taxonomy" id="249248"/>
    <lineage>
        <taxon>Eukaryota</taxon>
        <taxon>Metazoa</taxon>
        <taxon>Spiralia</taxon>
        <taxon>Gnathifera</taxon>
        <taxon>Rotifera</taxon>
        <taxon>Eurotatoria</taxon>
        <taxon>Bdelloidea</taxon>
        <taxon>Adinetida</taxon>
        <taxon>Adinetidae</taxon>
        <taxon>Adineta</taxon>
    </lineage>
</organism>
<evidence type="ECO:0000256" key="3">
    <source>
        <dbReference type="ARBA" id="ARBA00022737"/>
    </source>
</evidence>
<sequence>MDLPSINLITAAPLNDVVRELPVLSLANHGMERIVDSSTAEYTSMLLNCRDGALAQQLAHKLSIVANTTTSITLRQPPDPAATPLHGLPPLLQTTAQYNPNIFSACLQPPAAFARSFQSPTNSYSHYPNAHYPPQISPNNNNYNQPTTASASPYSSRGFMSTTTSMPIQSPDPQSMLYPQNPSIAPHRPTRPTAVVPPLPKDPVISSPMGSIPSTSAPMTPSPSLLNYQQVSPQKPPNYQKHSDTSQSHEITNKSLQPVTNINDAMTKKSTPVLQPAPSHQQVEKIRINLQKLQPDELASIRNSSPSKQRSMKPNISQQLDHLPSDFTPDLIKELLQDGYSLDSNAGERLLRQRRAAISNAASLNNSPKKKRIRSLSTEDNEDDNDNNDDEDANDLDNDEEQQPLKKRIRRANDNPLANNSTIDVMSALNKKTRDRLARKALDIDADPQENTSYQRFIQLLDIFNDDYDRHHEQLEQTPDDHYLDLLLSDHTLDEMAILSEKLKLSTYMSRIDRMKLKRLLEILSLRIKQGVEMSPNLKHDINDEQTDEEEERMWRDLVFERLTMCANACEISLNIMTTDNMPKEILIEHVIEHTSLFIKAQLAKTIFPEYDPLYRNDNHSKDPSLTKQKRSKVTGTKCKQVQILYNKIVSLFQGITDLMPLGKYPDTIILAISSFTVSCIYVENIVDLQAHSLRILTELFSRYEHHRDSILEDLLLSVARLPTSKKSLRCYRLPSGESIQMFTALIMHLVHAPVTLASTMNVSITDSTNEIHLLNTYSTAQNLAFKFLTLFFRSCGTKQGEDDYRIVFENFLADLLVTANRPEWPASEILLTLLSRILMTNFSNHSLPINTRLQSLDYLGSVAAQLRKDTIDNDVLNSKENQEKLDAIVYKTLTSIELDEDMMEVYKTDPLRYHRSLVIYLNELSLSDQTSHYAKMFHVGQWLRDLNLTVERLTQTLTRRMKPGQAELVNEDDVDESMNTNSKASISVEDEIDLKKNEKVTILKMLALPETARKQQRYSLDIEYDDICLLMRYLTSNRPFLKTFDVYLKQLAAIFQSEAGTNIRSKAMKCLCTVVEADPSVLSRNDIKSCVKVGLTDKSISVREAAIDLIGRYIVQKQELILQYYDVLCERSIDTGVSVRKRVVKIFRDVCLTQPNFIRIPDICSRLLRRIHDEESIRKLVLETFQQLWFSPTRTQLDVKQRVQTIIDVLVDAQKQNYTWLENLVKEFLQTNDKQSSDDKKKVREQRKDVLKAIQDIINELVESILKVESANDQNSSNKMVAIFIALYALGKAKPDHVLPHVSTIVEYLNIKCTSYNDNIIVQYVAKILEFTVPLMKSASSSIIYSLEGSLTKLLLVSGQLVIHSSIACLSAVIRLSKNTQLVRDVFVRYHSIVIQCQQKILEKPDEEFKGSAQLARSIYILGVLCKYFDVEKSEFDDLEFSVDDLFQLFIFFIQRRESVVKLKSLVGLGFFLQRYGQYLVRDTVRQLYHNYLLDRRPTAAQLRCQVLINLEEYFRDCIRRMAEQDIDYLHLTQTANPTPNEDENSNDGTGPTGVNLKDTTDVHSEMASSIAQCYLRVVLDTYLSEDETIRQCVRKVVTCILEQGLVHPVQFIPYLIAMTTDRDTNIQQSAEQNLQDLDKTNPGIIQTKVMHGLKMSYQLQKLLAVTSQNKTNTQQTHVPNEIIRGMTKVAVTPSNSQQSPYCSVNHFLYSLIRSSRVYRRALISQLLKMFDNDTTTTTSTTLGEQLFVADNLAYFPYQVQDEPLYLIEQIDLTVSVSGSTQLQQFRDLLKQYLDYTDDDEGIDLSRLEEKFLQLSDAVVDELNQCLRTSKSTMLLLILKSYLKDVYGLNDTKITEYDHTESSKITDRPIMSRKMNVKFEPKLILDTIKPIDTGVSVRKRVVKIFRDVCLTQPNFIRIPDICSRLLRRIHDEESIRKLVLETFQQLWFSPTRTQLDVKHRVQTIIDVLVDAQKQNYTWLENLVKEFLQTNDKQSSDDKKKVREQRKDVLKAIQDIINELVESILKVESANDQNSSNKMVAIFIALYALGKAKPDHVLPHVSTIVEYLNIKCTSYNDNIIVQYVAKILEFTVPLMKSASSSIIYSLEGSLTKLLLVSGQLVIHSSIACLSAVIRLSKNTQLVRDVFVRYHSIVIQCQQKILEKPDEEFKGSAQLARSIYILGVLCKYFDVEKSEFDDLEFSVDDLFQLFIFFIQRRESVVKLKSLVGLGFFLQRYGQYLVRDTVRQLYHNYLLDRRPTAAQLRCQVLINLEEYFRDCIRRMAEQDIDYLHLTQTANPTTNEDENSNDGTGPTGVNLKDTTDVHSEMASSIAQCYLRVVLDTYLSEDETIRQCVRKVVTCILEQGLVHPVQFIPYLIAMTTDRDINIQQSAEQNLQDLDKTNPGIIQTKVMHGLKMSYQLQKLLAVTSQNKTNTQQTHVPNEIIRGMTKVAVTPTNSQQSPYCSVNHFLYSLIRSSRVYRRALISQLLKMFDNDTTTTTSTTLGEQLFVADNLAYFPYQVQDEPLYLIEQIDLTVSVSGSTQLQQFRDLLKQYLDYTDDDEGIDLSRLEEKFLQLSDAVVDELNQCLRTSKSTMLLLILKSYLKDVYGLNDTKITEYDHTESSKITDRPIMSRKMNVKFEPKLILDTIKPSAHMDGHQRRKQILRDFQDFKRYLLAFDNDAEENVKSISELLPSASMSTTGGTPSLTGKSKKKSGGTTKRRKVLIESDDDSADGDFQP</sequence>
<dbReference type="GO" id="GO:1990414">
    <property type="term" value="P:replication-born double-strand break repair via sister chromatid exchange"/>
    <property type="evidence" value="ECO:0007669"/>
    <property type="project" value="TreeGrafter"/>
</dbReference>
<evidence type="ECO:0000313" key="10">
    <source>
        <dbReference type="Proteomes" id="UP000663852"/>
    </source>
</evidence>
<gene>
    <name evidence="9" type="ORF">EDS130_LOCUS2029</name>
</gene>
<dbReference type="InterPro" id="IPR011989">
    <property type="entry name" value="ARM-like"/>
</dbReference>
<keyword evidence="4 6" id="KW-0539">Nucleus</keyword>
<evidence type="ECO:0000259" key="8">
    <source>
        <dbReference type="Pfam" id="PF12830"/>
    </source>
</evidence>
<feature type="compositionally biased region" description="Polar residues" evidence="7">
    <location>
        <begin position="245"/>
        <end position="254"/>
    </location>
</feature>